<dbReference type="SUPFAM" id="SSF57850">
    <property type="entry name" value="RING/U-box"/>
    <property type="match status" value="1"/>
</dbReference>
<dbReference type="FunFam" id="3.30.40.10:FF:000122">
    <property type="entry name" value="polycomb group RING finger protein 1"/>
    <property type="match status" value="1"/>
</dbReference>
<dbReference type="PANTHER" id="PTHR10825">
    <property type="entry name" value="RING FINGER DOMAIN-CONTAINING, POLYCOMB GROUP COMPONENT"/>
    <property type="match status" value="1"/>
</dbReference>
<dbReference type="Gene3D" id="3.30.40.10">
    <property type="entry name" value="Zinc/RING finger domain, C3HC4 (zinc finger)"/>
    <property type="match status" value="1"/>
</dbReference>
<dbReference type="PROSITE" id="PS50089">
    <property type="entry name" value="ZF_RING_2"/>
    <property type="match status" value="1"/>
</dbReference>
<dbReference type="PANTHER" id="PTHR10825:SF29">
    <property type="entry name" value="POLYCOMB GROUP RING FINGER PROTEIN 1"/>
    <property type="match status" value="1"/>
</dbReference>
<keyword evidence="2" id="KW-0479">Metal-binding</keyword>
<keyword evidence="4" id="KW-0862">Zinc</keyword>
<comment type="caution">
    <text evidence="8">The sequence shown here is derived from an EMBL/GenBank/DDBJ whole genome shotgun (WGS) entry which is preliminary data.</text>
</comment>
<reference evidence="8 9" key="1">
    <citation type="submission" date="2024-11" db="EMBL/GenBank/DDBJ databases">
        <title>Chromosome-level genome assembly of the freshwater bivalve Anodonta woodiana.</title>
        <authorList>
            <person name="Chen X."/>
        </authorList>
    </citation>
    <scope>NUCLEOTIDE SEQUENCE [LARGE SCALE GENOMIC DNA]</scope>
    <source>
        <strain evidence="8">MN2024</strain>
        <tissue evidence="8">Gills</tissue>
    </source>
</reference>
<keyword evidence="3 6" id="KW-0863">Zinc-finger</keyword>
<dbReference type="CDD" id="cd17081">
    <property type="entry name" value="RAWUL_PCGF1"/>
    <property type="match status" value="1"/>
</dbReference>
<comment type="subcellular location">
    <subcellularLocation>
        <location evidence="1">Nucleus</location>
    </subcellularLocation>
</comment>
<dbReference type="GO" id="GO:0008270">
    <property type="term" value="F:zinc ion binding"/>
    <property type="evidence" value="ECO:0007669"/>
    <property type="project" value="UniProtKB-KW"/>
</dbReference>
<name>A0ABD3VQD2_SINWO</name>
<evidence type="ECO:0000259" key="7">
    <source>
        <dbReference type="PROSITE" id="PS50089"/>
    </source>
</evidence>
<organism evidence="8 9">
    <name type="scientific">Sinanodonta woodiana</name>
    <name type="common">Chinese pond mussel</name>
    <name type="synonym">Anodonta woodiana</name>
    <dbReference type="NCBI Taxonomy" id="1069815"/>
    <lineage>
        <taxon>Eukaryota</taxon>
        <taxon>Metazoa</taxon>
        <taxon>Spiralia</taxon>
        <taxon>Lophotrochozoa</taxon>
        <taxon>Mollusca</taxon>
        <taxon>Bivalvia</taxon>
        <taxon>Autobranchia</taxon>
        <taxon>Heteroconchia</taxon>
        <taxon>Palaeoheterodonta</taxon>
        <taxon>Unionida</taxon>
        <taxon>Unionoidea</taxon>
        <taxon>Unionidae</taxon>
        <taxon>Unioninae</taxon>
        <taxon>Sinanodonta</taxon>
    </lineage>
</organism>
<evidence type="ECO:0000256" key="2">
    <source>
        <dbReference type="ARBA" id="ARBA00022723"/>
    </source>
</evidence>
<dbReference type="Proteomes" id="UP001634394">
    <property type="component" value="Unassembled WGS sequence"/>
</dbReference>
<dbReference type="Pfam" id="PF13923">
    <property type="entry name" value="zf-C3HC4_2"/>
    <property type="match status" value="1"/>
</dbReference>
<evidence type="ECO:0000256" key="4">
    <source>
        <dbReference type="ARBA" id="ARBA00022833"/>
    </source>
</evidence>
<evidence type="ECO:0000256" key="1">
    <source>
        <dbReference type="ARBA" id="ARBA00004123"/>
    </source>
</evidence>
<dbReference type="InterPro" id="IPR017907">
    <property type="entry name" value="Znf_RING_CS"/>
</dbReference>
<evidence type="ECO:0000256" key="3">
    <source>
        <dbReference type="ARBA" id="ARBA00022771"/>
    </source>
</evidence>
<dbReference type="EMBL" id="JBJQND010000010">
    <property type="protein sequence ID" value="KAL3863807.1"/>
    <property type="molecule type" value="Genomic_DNA"/>
</dbReference>
<dbReference type="GO" id="GO:0005634">
    <property type="term" value="C:nucleus"/>
    <property type="evidence" value="ECO:0007669"/>
    <property type="project" value="UniProtKB-SubCell"/>
</dbReference>
<dbReference type="PROSITE" id="PS00518">
    <property type="entry name" value="ZF_RING_1"/>
    <property type="match status" value="1"/>
</dbReference>
<dbReference type="Gene3D" id="3.10.20.90">
    <property type="entry name" value="Phosphatidylinositol 3-kinase Catalytic Subunit, Chain A, domain 1"/>
    <property type="match status" value="1"/>
</dbReference>
<dbReference type="InterPro" id="IPR013083">
    <property type="entry name" value="Znf_RING/FYVE/PHD"/>
</dbReference>
<dbReference type="InterPro" id="IPR032443">
    <property type="entry name" value="RAWUL"/>
</dbReference>
<keyword evidence="5" id="KW-0539">Nucleus</keyword>
<evidence type="ECO:0000313" key="9">
    <source>
        <dbReference type="Proteomes" id="UP001634394"/>
    </source>
</evidence>
<gene>
    <name evidence="8" type="ORF">ACJMK2_005538</name>
</gene>
<dbReference type="AlphaFoldDB" id="A0ABD3VQD2"/>
<dbReference type="InterPro" id="IPR001841">
    <property type="entry name" value="Znf_RING"/>
</dbReference>
<evidence type="ECO:0000313" key="8">
    <source>
        <dbReference type="EMBL" id="KAL3863807.1"/>
    </source>
</evidence>
<evidence type="ECO:0000256" key="5">
    <source>
        <dbReference type="ARBA" id="ARBA00023242"/>
    </source>
</evidence>
<protein>
    <recommendedName>
        <fullName evidence="7">RING-type domain-containing protein</fullName>
    </recommendedName>
</protein>
<accession>A0ABD3VQD2</accession>
<evidence type="ECO:0000256" key="6">
    <source>
        <dbReference type="PROSITE-ProRule" id="PRU00175"/>
    </source>
</evidence>
<sequence length="232" mass="27039">MEEDLVIRIRDVNPHIVCSLCAGYFINATSIVECLHTFCKSCIVKYLQSSKNCPQCGTQIHETQPFQNLRADRTLQDIVYKLVPGLFENEEKRREEFFKSRGVTKRVTQGEENLGPKISATLNNGQAHQYKFDEQVCLCLERYSPQFVDCEVGRFQLPSLDKKFIRCSVRVLIVHLKAMIIKKLDIPGTLKVCMLCDETELEDEMSMKQVYLMYWYCRPSPMVLFYRLKEPD</sequence>
<feature type="domain" description="RING-type" evidence="7">
    <location>
        <begin position="18"/>
        <end position="56"/>
    </location>
</feature>
<dbReference type="SMART" id="SM00184">
    <property type="entry name" value="RING"/>
    <property type="match status" value="1"/>
</dbReference>
<keyword evidence="9" id="KW-1185">Reference proteome</keyword>
<dbReference type="Pfam" id="PF16207">
    <property type="entry name" value="RAWUL"/>
    <property type="match status" value="1"/>
</dbReference>
<proteinExistence type="predicted"/>